<evidence type="ECO:0000313" key="3">
    <source>
        <dbReference type="Proteomes" id="UP000051587"/>
    </source>
</evidence>
<dbReference type="InterPro" id="IPR002725">
    <property type="entry name" value="YgjP-like_metallopeptidase"/>
</dbReference>
<organism evidence="2 3">
    <name type="scientific">Thalassovita gelatinovora</name>
    <name type="common">Thalassobius gelatinovorus</name>
    <dbReference type="NCBI Taxonomy" id="53501"/>
    <lineage>
        <taxon>Bacteria</taxon>
        <taxon>Pseudomonadati</taxon>
        <taxon>Pseudomonadota</taxon>
        <taxon>Alphaproteobacteria</taxon>
        <taxon>Rhodobacterales</taxon>
        <taxon>Roseobacteraceae</taxon>
        <taxon>Thalassovita</taxon>
    </lineage>
</organism>
<dbReference type="Gene3D" id="3.30.2010.10">
    <property type="entry name" value="Metalloproteases ('zincins'), catalytic domain"/>
    <property type="match status" value="1"/>
</dbReference>
<feature type="domain" description="YgjP-like metallopeptidase" evidence="1">
    <location>
        <begin position="30"/>
        <end position="225"/>
    </location>
</feature>
<dbReference type="PANTHER" id="PTHR30399">
    <property type="entry name" value="UNCHARACTERIZED PROTEIN YGJP"/>
    <property type="match status" value="1"/>
</dbReference>
<dbReference type="CDD" id="cd07344">
    <property type="entry name" value="M48_yhfN_like"/>
    <property type="match status" value="1"/>
</dbReference>
<dbReference type="STRING" id="53501.SAMN04488043_108183"/>
<dbReference type="Pfam" id="PF01863">
    <property type="entry name" value="YgjP-like"/>
    <property type="match status" value="1"/>
</dbReference>
<protein>
    <recommendedName>
        <fullName evidence="1">YgjP-like metallopeptidase domain-containing protein</fullName>
    </recommendedName>
</protein>
<reference evidence="2 3" key="1">
    <citation type="submission" date="2015-09" db="EMBL/GenBank/DDBJ databases">
        <authorList>
            <consortium name="Swine Surveillance"/>
        </authorList>
    </citation>
    <scope>NUCLEOTIDE SEQUENCE [LARGE SCALE GENOMIC DNA]</scope>
    <source>
        <strain evidence="2 3">CECT 4357</strain>
    </source>
</reference>
<evidence type="ECO:0000313" key="2">
    <source>
        <dbReference type="EMBL" id="CUH66095.1"/>
    </source>
</evidence>
<keyword evidence="3" id="KW-1185">Reference proteome</keyword>
<dbReference type="PANTHER" id="PTHR30399:SF1">
    <property type="entry name" value="UTP PYROPHOSPHATASE"/>
    <property type="match status" value="1"/>
</dbReference>
<dbReference type="Proteomes" id="UP000051587">
    <property type="component" value="Unassembled WGS sequence"/>
</dbReference>
<proteinExistence type="predicted"/>
<dbReference type="EMBL" id="CYSA01000019">
    <property type="protein sequence ID" value="CUH66095.1"/>
    <property type="molecule type" value="Genomic_DNA"/>
</dbReference>
<sequence>MRSGKADMGQHILDGNPPVRVYLRRSAQARRISLRVSGLDAKVTLTLPRGVAKSEAVAFAEEKADWLRLQLRTTPQANTVGPGTELPCEGELLRVVQGSGRRIRMEHGEILVPGNPDSAGARLAGHLKQLARTRLSQASDRYAAALGQEYHRLTLRDTRSRWGSCSSAGALMYSWRLIMAPPEVLTYVAAHEVAHLRHMNHSATFWKEVENLYGDYDVPRAWLRDNGAKLHRFRFGN</sequence>
<dbReference type="AlphaFoldDB" id="A0A0P1FD10"/>
<gene>
    <name evidence="2" type="ORF">TG4357_02233</name>
</gene>
<name>A0A0P1FD10_THAGE</name>
<dbReference type="InterPro" id="IPR053136">
    <property type="entry name" value="UTP_pyrophosphatase-like"/>
</dbReference>
<evidence type="ECO:0000259" key="1">
    <source>
        <dbReference type="Pfam" id="PF01863"/>
    </source>
</evidence>
<accession>A0A0P1FD10</accession>